<reference evidence="5 6" key="3">
    <citation type="submission" date="2019-11" db="EMBL/GenBank/DDBJ databases">
        <title>Type strains purchased from KCTC, JCM and DSMZ.</title>
        <authorList>
            <person name="Lu H."/>
        </authorList>
    </citation>
    <scope>NUCLEOTIDE SEQUENCE [LARGE SCALE GENOMIC DNA]</scope>
    <source>
        <strain evidence="5 6">KCTC 52429</strain>
    </source>
</reference>
<evidence type="ECO:0000313" key="6">
    <source>
        <dbReference type="Proteomes" id="UP000430634"/>
    </source>
</evidence>
<sequence>MRILLYRADGNTAPWADDFARHLPQATCVTWTEGQRQEPCDYAVVWAPPEAMLRELAEVKAIFLMGAGADAMLRDADQIPRSVPIVRLGDAGMGVQMAEYVVHAVLRYFRRFDQYEDQAAVGEWRQLPPRDKADFAVGVMGAGVLGQRVLDCLKPFGFPLHAWTRSDKHIDGVTCFHGSDGLEAFLRRTRVVVCMLPLTEDTANILNRANLGRLPQGAYVINVARGAHLSEPDLLTFVKSGHIAGATLDVFRHEPLPVQHPFWQEPRITITPHVAALTLRSESVQQIAGKIELLARGEPCADIVNRDLGY</sequence>
<dbReference type="PANTHER" id="PTHR43333">
    <property type="entry name" value="2-HACID_DH_C DOMAIN-CONTAINING PROTEIN"/>
    <property type="match status" value="1"/>
</dbReference>
<dbReference type="GO" id="GO:0051287">
    <property type="term" value="F:NAD binding"/>
    <property type="evidence" value="ECO:0007669"/>
    <property type="project" value="InterPro"/>
</dbReference>
<dbReference type="CDD" id="cd12164">
    <property type="entry name" value="GDH_like_2"/>
    <property type="match status" value="1"/>
</dbReference>
<dbReference type="EMBL" id="WNKZ01000001">
    <property type="protein sequence ID" value="MTV51265.1"/>
    <property type="molecule type" value="Genomic_DNA"/>
</dbReference>
<gene>
    <name evidence="4" type="ORF">GCM10011572_18730</name>
    <name evidence="5" type="ORF">GM672_00815</name>
</gene>
<keyword evidence="2" id="KW-0520">NAD</keyword>
<dbReference type="AlphaFoldDB" id="A0A6I3SRE6"/>
<dbReference type="InterPro" id="IPR006140">
    <property type="entry name" value="D-isomer_DH_NAD-bd"/>
</dbReference>
<evidence type="ECO:0000256" key="1">
    <source>
        <dbReference type="ARBA" id="ARBA00023002"/>
    </source>
</evidence>
<protein>
    <submittedName>
        <fullName evidence="5">Glyoxylate/hydroxypyruvate reductase A</fullName>
    </submittedName>
</protein>
<dbReference type="PANTHER" id="PTHR43333:SF1">
    <property type="entry name" value="D-ISOMER SPECIFIC 2-HYDROXYACID DEHYDROGENASE NAD-BINDING DOMAIN-CONTAINING PROTEIN"/>
    <property type="match status" value="1"/>
</dbReference>
<evidence type="ECO:0000259" key="3">
    <source>
        <dbReference type="Pfam" id="PF02826"/>
    </source>
</evidence>
<reference evidence="4" key="4">
    <citation type="submission" date="2024-05" db="EMBL/GenBank/DDBJ databases">
        <authorList>
            <person name="Sun Q."/>
            <person name="Zhou Y."/>
        </authorList>
    </citation>
    <scope>NUCLEOTIDE SEQUENCE</scope>
    <source>
        <strain evidence="4">CGMCC 1.15931</strain>
    </source>
</reference>
<dbReference type="Pfam" id="PF02826">
    <property type="entry name" value="2-Hacid_dh_C"/>
    <property type="match status" value="1"/>
</dbReference>
<evidence type="ECO:0000313" key="5">
    <source>
        <dbReference type="EMBL" id="MTV51265.1"/>
    </source>
</evidence>
<keyword evidence="7" id="KW-1185">Reference proteome</keyword>
<dbReference type="InterPro" id="IPR036291">
    <property type="entry name" value="NAD(P)-bd_dom_sf"/>
</dbReference>
<organism evidence="5 6">
    <name type="scientific">Pseudoduganella buxea</name>
    <dbReference type="NCBI Taxonomy" id="1949069"/>
    <lineage>
        <taxon>Bacteria</taxon>
        <taxon>Pseudomonadati</taxon>
        <taxon>Pseudomonadota</taxon>
        <taxon>Betaproteobacteria</taxon>
        <taxon>Burkholderiales</taxon>
        <taxon>Oxalobacteraceae</taxon>
        <taxon>Telluria group</taxon>
        <taxon>Pseudoduganella</taxon>
    </lineage>
</organism>
<accession>A0A6I3SRE6</accession>
<comment type="caution">
    <text evidence="5">The sequence shown here is derived from an EMBL/GenBank/DDBJ whole genome shotgun (WGS) entry which is preliminary data.</text>
</comment>
<keyword evidence="5" id="KW-0670">Pyruvate</keyword>
<dbReference type="Proteomes" id="UP000430634">
    <property type="component" value="Unassembled WGS sequence"/>
</dbReference>
<reference evidence="4" key="1">
    <citation type="journal article" date="2014" name="Int. J. Syst. Evol. Microbiol.">
        <title>Complete genome of a new Firmicutes species belonging to the dominant human colonic microbiota ('Ruminococcus bicirculans') reveals two chromosomes and a selective capacity to utilize plant glucans.</title>
        <authorList>
            <consortium name="NISC Comparative Sequencing Program"/>
            <person name="Wegmann U."/>
            <person name="Louis P."/>
            <person name="Goesmann A."/>
            <person name="Henrissat B."/>
            <person name="Duncan S.H."/>
            <person name="Flint H.J."/>
        </authorList>
    </citation>
    <scope>NUCLEOTIDE SEQUENCE</scope>
    <source>
        <strain evidence="4">CGMCC 1.15931</strain>
    </source>
</reference>
<dbReference type="RefSeq" id="WP_155468618.1">
    <property type="nucleotide sequence ID" value="NZ_BMKG01000006.1"/>
</dbReference>
<keyword evidence="1" id="KW-0560">Oxidoreductase</keyword>
<evidence type="ECO:0000313" key="4">
    <source>
        <dbReference type="EMBL" id="GGB97058.1"/>
    </source>
</evidence>
<proteinExistence type="predicted"/>
<dbReference type="Gene3D" id="3.40.50.720">
    <property type="entry name" value="NAD(P)-binding Rossmann-like Domain"/>
    <property type="match status" value="2"/>
</dbReference>
<dbReference type="Proteomes" id="UP000622638">
    <property type="component" value="Unassembled WGS sequence"/>
</dbReference>
<feature type="domain" description="D-isomer specific 2-hydroxyacid dehydrogenase NAD-binding" evidence="3">
    <location>
        <begin position="104"/>
        <end position="275"/>
    </location>
</feature>
<evidence type="ECO:0000256" key="2">
    <source>
        <dbReference type="ARBA" id="ARBA00023027"/>
    </source>
</evidence>
<dbReference type="OrthoDB" id="9787219at2"/>
<dbReference type="GO" id="GO:0016491">
    <property type="term" value="F:oxidoreductase activity"/>
    <property type="evidence" value="ECO:0007669"/>
    <property type="project" value="UniProtKB-KW"/>
</dbReference>
<name>A0A6I3SRE6_9BURK</name>
<evidence type="ECO:0000313" key="7">
    <source>
        <dbReference type="Proteomes" id="UP000622638"/>
    </source>
</evidence>
<reference evidence="7" key="2">
    <citation type="journal article" date="2019" name="Int. J. Syst. Evol. Microbiol.">
        <title>The Global Catalogue of Microorganisms (GCM) 10K type strain sequencing project: providing services to taxonomists for standard genome sequencing and annotation.</title>
        <authorList>
            <consortium name="The Broad Institute Genomics Platform"/>
            <consortium name="The Broad Institute Genome Sequencing Center for Infectious Disease"/>
            <person name="Wu L."/>
            <person name="Ma J."/>
        </authorList>
    </citation>
    <scope>NUCLEOTIDE SEQUENCE [LARGE SCALE GENOMIC DNA]</scope>
    <source>
        <strain evidence="7">CGMCC 1.15931</strain>
    </source>
</reference>
<dbReference type="SUPFAM" id="SSF51735">
    <property type="entry name" value="NAD(P)-binding Rossmann-fold domains"/>
    <property type="match status" value="1"/>
</dbReference>
<dbReference type="EMBL" id="BMKG01000006">
    <property type="protein sequence ID" value="GGB97058.1"/>
    <property type="molecule type" value="Genomic_DNA"/>
</dbReference>